<evidence type="ECO:0000256" key="1">
    <source>
        <dbReference type="SAM" id="SignalP"/>
    </source>
</evidence>
<reference key="2">
    <citation type="submission" date="2011-04" db="EMBL/GenBank/DDBJ databases">
        <title>Complete sequence of chromosome of Haliscomenobacter hydrossis DSM 1100.</title>
        <authorList>
            <consortium name="US DOE Joint Genome Institute (JGI-PGF)"/>
            <person name="Lucas S."/>
            <person name="Han J."/>
            <person name="Lapidus A."/>
            <person name="Bruce D."/>
            <person name="Goodwin L."/>
            <person name="Pitluck S."/>
            <person name="Peters L."/>
            <person name="Kyrpides N."/>
            <person name="Mavromatis K."/>
            <person name="Ivanova N."/>
            <person name="Ovchinnikova G."/>
            <person name="Pagani I."/>
            <person name="Daligault H."/>
            <person name="Detter J.C."/>
            <person name="Han C."/>
            <person name="Land M."/>
            <person name="Hauser L."/>
            <person name="Markowitz V."/>
            <person name="Cheng J.-F."/>
            <person name="Hugenholtz P."/>
            <person name="Woyke T."/>
            <person name="Wu D."/>
            <person name="Verbarg S."/>
            <person name="Frueling A."/>
            <person name="Brambilla E."/>
            <person name="Klenk H.-P."/>
            <person name="Eisen J.A."/>
        </authorList>
    </citation>
    <scope>NUCLEOTIDE SEQUENCE</scope>
    <source>
        <strain>DSM 1100</strain>
    </source>
</reference>
<dbReference type="AlphaFoldDB" id="F4KR11"/>
<reference evidence="3 4" key="1">
    <citation type="journal article" date="2011" name="Stand. Genomic Sci.">
        <title>Complete genome sequence of Haliscomenobacter hydrossis type strain (O).</title>
        <authorList>
            <consortium name="US DOE Joint Genome Institute (JGI-PGF)"/>
            <person name="Daligault H."/>
            <person name="Lapidus A."/>
            <person name="Zeytun A."/>
            <person name="Nolan M."/>
            <person name="Lucas S."/>
            <person name="Del Rio T.G."/>
            <person name="Tice H."/>
            <person name="Cheng J.F."/>
            <person name="Tapia R."/>
            <person name="Han C."/>
            <person name="Goodwin L."/>
            <person name="Pitluck S."/>
            <person name="Liolios K."/>
            <person name="Pagani I."/>
            <person name="Ivanova N."/>
            <person name="Huntemann M."/>
            <person name="Mavromatis K."/>
            <person name="Mikhailova N."/>
            <person name="Pati A."/>
            <person name="Chen A."/>
            <person name="Palaniappan K."/>
            <person name="Land M."/>
            <person name="Hauser L."/>
            <person name="Brambilla E.M."/>
            <person name="Rohde M."/>
            <person name="Verbarg S."/>
            <person name="Goker M."/>
            <person name="Bristow J."/>
            <person name="Eisen J.A."/>
            <person name="Markowitz V."/>
            <person name="Hugenholtz P."/>
            <person name="Kyrpides N.C."/>
            <person name="Klenk H.P."/>
            <person name="Woyke T."/>
        </authorList>
    </citation>
    <scope>NUCLEOTIDE SEQUENCE [LARGE SCALE GENOMIC DNA]</scope>
    <source>
        <strain evidence="4">ATCC 27775 / DSM 1100 / LMG 10767 / O</strain>
    </source>
</reference>
<keyword evidence="4" id="KW-1185">Reference proteome</keyword>
<dbReference type="EMBL" id="CP002691">
    <property type="protein sequence ID" value="AEE53249.1"/>
    <property type="molecule type" value="Genomic_DNA"/>
</dbReference>
<dbReference type="GO" id="GO:0030246">
    <property type="term" value="F:carbohydrate binding"/>
    <property type="evidence" value="ECO:0007669"/>
    <property type="project" value="InterPro"/>
</dbReference>
<proteinExistence type="predicted"/>
<dbReference type="GO" id="GO:0000272">
    <property type="term" value="P:polysaccharide catabolic process"/>
    <property type="evidence" value="ECO:0007669"/>
    <property type="project" value="InterPro"/>
</dbReference>
<evidence type="ECO:0000313" key="4">
    <source>
        <dbReference type="Proteomes" id="UP000008461"/>
    </source>
</evidence>
<organism evidence="3 4">
    <name type="scientific">Haliscomenobacter hydrossis (strain ATCC 27775 / DSM 1100 / LMG 10767 / O)</name>
    <dbReference type="NCBI Taxonomy" id="760192"/>
    <lineage>
        <taxon>Bacteria</taxon>
        <taxon>Pseudomonadati</taxon>
        <taxon>Bacteroidota</taxon>
        <taxon>Saprospiria</taxon>
        <taxon>Saprospirales</taxon>
        <taxon>Haliscomenobacteraceae</taxon>
        <taxon>Haliscomenobacter</taxon>
    </lineage>
</organism>
<evidence type="ECO:0000259" key="2">
    <source>
        <dbReference type="Pfam" id="PF00963"/>
    </source>
</evidence>
<feature type="domain" description="Cohesin" evidence="2">
    <location>
        <begin position="29"/>
        <end position="164"/>
    </location>
</feature>
<dbReference type="Gene3D" id="2.60.40.680">
    <property type="match status" value="1"/>
</dbReference>
<dbReference type="Pfam" id="PF00963">
    <property type="entry name" value="Cohesin"/>
    <property type="match status" value="1"/>
</dbReference>
<dbReference type="Proteomes" id="UP000008461">
    <property type="component" value="Chromosome"/>
</dbReference>
<dbReference type="OrthoDB" id="1494714at2"/>
<accession>F4KR11</accession>
<dbReference type="KEGG" id="hhy:Halhy_5424"/>
<dbReference type="InterPro" id="IPR002102">
    <property type="entry name" value="Cohesin_dom"/>
</dbReference>
<feature type="chain" id="PRO_5003316960" evidence="1">
    <location>
        <begin position="24"/>
        <end position="165"/>
    </location>
</feature>
<evidence type="ECO:0000313" key="3">
    <source>
        <dbReference type="EMBL" id="AEE53249.1"/>
    </source>
</evidence>
<feature type="signal peptide" evidence="1">
    <location>
        <begin position="1"/>
        <end position="23"/>
    </location>
</feature>
<gene>
    <name evidence="3" type="ordered locus">Halhy_5424</name>
</gene>
<dbReference type="SUPFAM" id="SSF49384">
    <property type="entry name" value="Carbohydrate-binding domain"/>
    <property type="match status" value="1"/>
</dbReference>
<name>F4KR11_HALH1</name>
<dbReference type="HOGENOM" id="CLU_1608544_0_0_10"/>
<keyword evidence="1" id="KW-0732">Signal</keyword>
<dbReference type="InterPro" id="IPR008965">
    <property type="entry name" value="CBM2/CBM3_carb-bd_dom_sf"/>
</dbReference>
<dbReference type="eggNOG" id="COG4886">
    <property type="taxonomic scope" value="Bacteria"/>
</dbReference>
<sequence>MKMYLRTIFFAFGLMLFSLTGIAQSTAITLKAEKKTASTGSKVCVNISVDNFNKMLATQYSLRWDPKVLEYTGVQGFKLPFLSKDNFGLVGIKKGFLTLVWIENNLLGADLPSGSTMYQVCFTVKGKAGSSSNISFSSSPTPFEAVNNKEQLAKVSVVNGSVTVK</sequence>
<dbReference type="STRING" id="760192.Halhy_5424"/>
<protein>
    <submittedName>
        <fullName evidence="3">Cellulosome anchoring protein cohesin region</fullName>
    </submittedName>
</protein>